<evidence type="ECO:0000313" key="5">
    <source>
        <dbReference type="Proteomes" id="UP000011083"/>
    </source>
</evidence>
<dbReference type="InterPro" id="IPR004843">
    <property type="entry name" value="Calcineurin-like_PHP"/>
</dbReference>
<feature type="domain" description="Calcineurin-like phosphoesterase" evidence="3">
    <location>
        <begin position="164"/>
        <end position="442"/>
    </location>
</feature>
<dbReference type="RefSeq" id="XP_004340616.1">
    <property type="nucleotide sequence ID" value="XM_004340568.1"/>
</dbReference>
<evidence type="ECO:0000259" key="3">
    <source>
        <dbReference type="Pfam" id="PF00149"/>
    </source>
</evidence>
<dbReference type="OrthoDB" id="9992117at2759"/>
<dbReference type="GeneID" id="14919315"/>
<evidence type="ECO:0000313" key="4">
    <source>
        <dbReference type="EMBL" id="ELR18577.1"/>
    </source>
</evidence>
<protein>
    <recommendedName>
        <fullName evidence="3">Calcineurin-like phosphoesterase domain-containing protein</fullName>
    </recommendedName>
</protein>
<feature type="chain" id="PRO_5003990774" description="Calcineurin-like phosphoesterase domain-containing protein" evidence="2">
    <location>
        <begin position="26"/>
        <end position="490"/>
    </location>
</feature>
<dbReference type="AlphaFoldDB" id="L8H046"/>
<sequence length="490" mass="56050">MEKRSGLAFVFVFVLCLSLFGFVSAQTEKKQISLAAHERFEHLRHTFAIEEEGSDGGEGGHLAPSPSWECDVCEELVKEIVPILNYNRSMGETQFHREMDDLCFYEIIVKRQQPQQACALLGYCDQQQRTPGPARSESEVKQQSASAGPRHNQDQELQSDAWAFVVSSDMHIGQESDNAPWLNRVAIEKINNLTRQENIKMVFITGKRHLTCFDSLFHRPALTRDITNSAMPEQWTKAKEVLSHLKVPYLPVFGNHDIWSYNSTYEEPYPTVRLGSPDDWAAAGNNAGDFKFAATFGDVLADPGIPAARYSYNNKTTYNPEHNINSWFQNWELQYDNFVFYGLDWISRAHAVSQLGYKGGWPGAALQNFPGGTYPWLQQRLEALKNDNKTVVFLQHHPFAMPIYIPEIIYSFSYEDKTQILKLMMANGQQDKYWGVIAGHLHIWFDGQAFPYTHQRQWLTEATKTGSSFTLVKVRDGRIVSLEKLFGYDY</sequence>
<proteinExistence type="predicted"/>
<feature type="signal peptide" evidence="2">
    <location>
        <begin position="1"/>
        <end position="25"/>
    </location>
</feature>
<name>L8H046_ACACF</name>
<gene>
    <name evidence="4" type="ORF">ACA1_155230</name>
</gene>
<dbReference type="VEuPathDB" id="AmoebaDB:ACA1_155230"/>
<evidence type="ECO:0000256" key="1">
    <source>
        <dbReference type="SAM" id="MobiDB-lite"/>
    </source>
</evidence>
<dbReference type="Gene3D" id="3.60.21.10">
    <property type="match status" value="1"/>
</dbReference>
<dbReference type="InterPro" id="IPR051918">
    <property type="entry name" value="STPP_CPPED1"/>
</dbReference>
<dbReference type="EMBL" id="KB007951">
    <property type="protein sequence ID" value="ELR18577.1"/>
    <property type="molecule type" value="Genomic_DNA"/>
</dbReference>
<evidence type="ECO:0000256" key="2">
    <source>
        <dbReference type="SAM" id="SignalP"/>
    </source>
</evidence>
<keyword evidence="5" id="KW-1185">Reference proteome</keyword>
<dbReference type="PANTHER" id="PTHR43143">
    <property type="entry name" value="METALLOPHOSPHOESTERASE, CALCINEURIN SUPERFAMILY"/>
    <property type="match status" value="1"/>
</dbReference>
<dbReference type="SUPFAM" id="SSF56300">
    <property type="entry name" value="Metallo-dependent phosphatases"/>
    <property type="match status" value="1"/>
</dbReference>
<reference evidence="4 5" key="1">
    <citation type="journal article" date="2013" name="Genome Biol.">
        <title>Genome of Acanthamoeba castellanii highlights extensive lateral gene transfer and early evolution of tyrosine kinase signaling.</title>
        <authorList>
            <person name="Clarke M."/>
            <person name="Lohan A.J."/>
            <person name="Liu B."/>
            <person name="Lagkouvardos I."/>
            <person name="Roy S."/>
            <person name="Zafar N."/>
            <person name="Bertelli C."/>
            <person name="Schilde C."/>
            <person name="Kianianmomeni A."/>
            <person name="Burglin T.R."/>
            <person name="Frech C."/>
            <person name="Turcotte B."/>
            <person name="Kopec K.O."/>
            <person name="Synnott J.M."/>
            <person name="Choo C."/>
            <person name="Paponov I."/>
            <person name="Finkler A."/>
            <person name="Soon Heng Tan C."/>
            <person name="Hutchins A.P."/>
            <person name="Weinmeier T."/>
            <person name="Rattei T."/>
            <person name="Chu J.S."/>
            <person name="Gimenez G."/>
            <person name="Irimia M."/>
            <person name="Rigden D.J."/>
            <person name="Fitzpatrick D.A."/>
            <person name="Lorenzo-Morales J."/>
            <person name="Bateman A."/>
            <person name="Chiu C.H."/>
            <person name="Tang P."/>
            <person name="Hegemann P."/>
            <person name="Fromm H."/>
            <person name="Raoult D."/>
            <person name="Greub G."/>
            <person name="Miranda-Saavedra D."/>
            <person name="Chen N."/>
            <person name="Nash P."/>
            <person name="Ginger M.L."/>
            <person name="Horn M."/>
            <person name="Schaap P."/>
            <person name="Caler L."/>
            <person name="Loftus B."/>
        </authorList>
    </citation>
    <scope>NUCLEOTIDE SEQUENCE [LARGE SCALE GENOMIC DNA]</scope>
    <source>
        <strain evidence="4 5">Neff</strain>
    </source>
</reference>
<dbReference type="KEGG" id="acan:ACA1_155230"/>
<dbReference type="PANTHER" id="PTHR43143:SF1">
    <property type="entry name" value="SERINE_THREONINE-PROTEIN PHOSPHATASE CPPED1"/>
    <property type="match status" value="1"/>
</dbReference>
<dbReference type="Pfam" id="PF00149">
    <property type="entry name" value="Metallophos"/>
    <property type="match status" value="1"/>
</dbReference>
<dbReference type="GO" id="GO:0016787">
    <property type="term" value="F:hydrolase activity"/>
    <property type="evidence" value="ECO:0007669"/>
    <property type="project" value="InterPro"/>
</dbReference>
<organism evidence="4 5">
    <name type="scientific">Acanthamoeba castellanii (strain ATCC 30010 / Neff)</name>
    <dbReference type="NCBI Taxonomy" id="1257118"/>
    <lineage>
        <taxon>Eukaryota</taxon>
        <taxon>Amoebozoa</taxon>
        <taxon>Discosea</taxon>
        <taxon>Longamoebia</taxon>
        <taxon>Centramoebida</taxon>
        <taxon>Acanthamoebidae</taxon>
        <taxon>Acanthamoeba</taxon>
    </lineage>
</organism>
<feature type="region of interest" description="Disordered" evidence="1">
    <location>
        <begin position="129"/>
        <end position="154"/>
    </location>
</feature>
<dbReference type="Proteomes" id="UP000011083">
    <property type="component" value="Unassembled WGS sequence"/>
</dbReference>
<accession>L8H046</accession>
<dbReference type="InterPro" id="IPR029052">
    <property type="entry name" value="Metallo-depent_PP-like"/>
</dbReference>
<keyword evidence="2" id="KW-0732">Signal</keyword>